<reference evidence="1" key="2">
    <citation type="submission" date="2022-10" db="EMBL/GenBank/DDBJ databases">
        <authorList>
            <consortium name="ENA_rothamsted_submissions"/>
            <consortium name="culmorum"/>
            <person name="King R."/>
        </authorList>
    </citation>
    <scope>NUCLEOTIDE SEQUENCE</scope>
</reference>
<organism evidence="1 2">
    <name type="scientific">Diatraea saccharalis</name>
    <name type="common">sugarcane borer</name>
    <dbReference type="NCBI Taxonomy" id="40085"/>
    <lineage>
        <taxon>Eukaryota</taxon>
        <taxon>Metazoa</taxon>
        <taxon>Ecdysozoa</taxon>
        <taxon>Arthropoda</taxon>
        <taxon>Hexapoda</taxon>
        <taxon>Insecta</taxon>
        <taxon>Pterygota</taxon>
        <taxon>Neoptera</taxon>
        <taxon>Endopterygota</taxon>
        <taxon>Lepidoptera</taxon>
        <taxon>Glossata</taxon>
        <taxon>Ditrysia</taxon>
        <taxon>Pyraloidea</taxon>
        <taxon>Crambidae</taxon>
        <taxon>Crambinae</taxon>
        <taxon>Diatraea</taxon>
    </lineage>
</organism>
<evidence type="ECO:0000313" key="1">
    <source>
        <dbReference type="EMBL" id="CAG9792552.1"/>
    </source>
</evidence>
<keyword evidence="2" id="KW-1185">Reference proteome</keyword>
<dbReference type="OrthoDB" id="7434223at2759"/>
<dbReference type="Proteomes" id="UP001153714">
    <property type="component" value="Chromosome 4"/>
</dbReference>
<gene>
    <name evidence="1" type="ORF">DIATSA_LOCUS10072</name>
</gene>
<proteinExistence type="predicted"/>
<reference evidence="1" key="1">
    <citation type="submission" date="2021-12" db="EMBL/GenBank/DDBJ databases">
        <authorList>
            <person name="King R."/>
        </authorList>
    </citation>
    <scope>NUCLEOTIDE SEQUENCE</scope>
</reference>
<evidence type="ECO:0000313" key="2">
    <source>
        <dbReference type="Proteomes" id="UP001153714"/>
    </source>
</evidence>
<protein>
    <submittedName>
        <fullName evidence="1">Uncharacterized protein</fullName>
    </submittedName>
</protein>
<dbReference type="AlphaFoldDB" id="A0A9N9WIT9"/>
<sequence>MAALPTVYCQFFECHDDPSYDPQEGPLSELQFTWLGALQYIHGNVAFGDYERDETECRVSFEEMAHGAECDPAVLLMPIADVLLHPEYKHFGAKNSLAILKLITPIKSNITKVNRLAAKEIKIEKEKPLSVFMIPSLVENFKELNIERSSKGERFQTTKSDFSILWLNEKKSPSKLADLQSL</sequence>
<name>A0A9N9WIT9_9NEOP</name>
<dbReference type="EMBL" id="OU893335">
    <property type="protein sequence ID" value="CAG9792552.1"/>
    <property type="molecule type" value="Genomic_DNA"/>
</dbReference>
<accession>A0A9N9WIT9</accession>